<feature type="transmembrane region" description="Helical" evidence="1">
    <location>
        <begin position="7"/>
        <end position="25"/>
    </location>
</feature>
<dbReference type="EMBL" id="MJEH01000038">
    <property type="protein sequence ID" value="OEH92021.1"/>
    <property type="molecule type" value="Genomic_DNA"/>
</dbReference>
<evidence type="ECO:0000313" key="2">
    <source>
        <dbReference type="EMBL" id="OEH92021.1"/>
    </source>
</evidence>
<dbReference type="Pfam" id="PF13787">
    <property type="entry name" value="HXXEE"/>
    <property type="match status" value="1"/>
</dbReference>
<keyword evidence="1" id="KW-0472">Membrane</keyword>
<gene>
    <name evidence="2" type="ORF">BFG57_17185</name>
</gene>
<feature type="transmembrane region" description="Helical" evidence="1">
    <location>
        <begin position="138"/>
        <end position="161"/>
    </location>
</feature>
<dbReference type="STRING" id="1305675.BFG57_17185"/>
<dbReference type="InterPro" id="IPR025671">
    <property type="entry name" value="HXXEE"/>
</dbReference>
<keyword evidence="1" id="KW-1133">Transmembrane helix</keyword>
<name>A0A1E5LD71_9BACI</name>
<accession>A0A1E5LD71</accession>
<sequence length="164" mass="18716">MSAMKRYILILPFVFFIHDIEEIVFVESFLEAQSLLPISITTMEFTFAFLLLFIFFVWGCMTAYRGKHVIGLQPDRFLLFATSLLGMNAFGHIGQVFIFQMYVPGVVTGLFIVLPVCFLIAIHLLKQEIVTRCTVVKYSLIAFFVQIPLAGCSILVSKWLFQVV</sequence>
<feature type="transmembrane region" description="Helical" evidence="1">
    <location>
        <begin position="77"/>
        <end position="99"/>
    </location>
</feature>
<feature type="transmembrane region" description="Helical" evidence="1">
    <location>
        <begin position="105"/>
        <end position="126"/>
    </location>
</feature>
<keyword evidence="3" id="KW-1185">Reference proteome</keyword>
<organism evidence="2 3">
    <name type="scientific">Bacillus solimangrovi</name>
    <dbReference type="NCBI Taxonomy" id="1305675"/>
    <lineage>
        <taxon>Bacteria</taxon>
        <taxon>Bacillati</taxon>
        <taxon>Bacillota</taxon>
        <taxon>Bacilli</taxon>
        <taxon>Bacillales</taxon>
        <taxon>Bacillaceae</taxon>
        <taxon>Bacillus</taxon>
    </lineage>
</organism>
<dbReference type="Proteomes" id="UP000095209">
    <property type="component" value="Unassembled WGS sequence"/>
</dbReference>
<keyword evidence="1" id="KW-0812">Transmembrane</keyword>
<protein>
    <recommendedName>
        <fullName evidence="4">HXXEE domain-containing protein</fullName>
    </recommendedName>
</protein>
<evidence type="ECO:0008006" key="4">
    <source>
        <dbReference type="Google" id="ProtNLM"/>
    </source>
</evidence>
<proteinExistence type="predicted"/>
<reference evidence="2 3" key="1">
    <citation type="submission" date="2016-08" db="EMBL/GenBank/DDBJ databases">
        <title>Genome of Bacillus solimangrovi GH2-4.</title>
        <authorList>
            <person name="Lim S."/>
            <person name="Kim B.-C."/>
        </authorList>
    </citation>
    <scope>NUCLEOTIDE SEQUENCE [LARGE SCALE GENOMIC DNA]</scope>
    <source>
        <strain evidence="2 3">GH2-4</strain>
    </source>
</reference>
<evidence type="ECO:0000313" key="3">
    <source>
        <dbReference type="Proteomes" id="UP000095209"/>
    </source>
</evidence>
<dbReference type="AlphaFoldDB" id="A0A1E5LD71"/>
<feature type="transmembrane region" description="Helical" evidence="1">
    <location>
        <begin position="45"/>
        <end position="65"/>
    </location>
</feature>
<evidence type="ECO:0000256" key="1">
    <source>
        <dbReference type="SAM" id="Phobius"/>
    </source>
</evidence>
<comment type="caution">
    <text evidence="2">The sequence shown here is derived from an EMBL/GenBank/DDBJ whole genome shotgun (WGS) entry which is preliminary data.</text>
</comment>